<dbReference type="InterPro" id="IPR040480">
    <property type="entry name" value="DnaT_DNA_bind"/>
</dbReference>
<dbReference type="Proteomes" id="UP000316142">
    <property type="component" value="Unassembled WGS sequence"/>
</dbReference>
<gene>
    <name evidence="3" type="ORF">FJW00_03240</name>
</gene>
<proteinExistence type="predicted"/>
<evidence type="ECO:0000259" key="2">
    <source>
        <dbReference type="Pfam" id="PF17948"/>
    </source>
</evidence>
<evidence type="ECO:0000256" key="1">
    <source>
        <dbReference type="SAM" id="MobiDB-lite"/>
    </source>
</evidence>
<dbReference type="Gene3D" id="1.10.8.1180">
    <property type="match status" value="1"/>
</dbReference>
<dbReference type="RefSeq" id="WP_140923056.1">
    <property type="nucleotide sequence ID" value="NZ_VHIZ01000018.1"/>
</dbReference>
<accession>A0ABY2ZJA7</accession>
<reference evidence="3 4" key="1">
    <citation type="submission" date="2019-06" db="EMBL/GenBank/DDBJ databases">
        <title>Taxogenomics and systematics of the genus Pantoea.</title>
        <authorList>
            <person name="Tambong J.T."/>
        </authorList>
    </citation>
    <scope>NUCLEOTIDE SEQUENCE [LARGE SCALE GENOMIC DNA]</scope>
    <source>
        <strain evidence="3 4">LMG 2558</strain>
    </source>
</reference>
<protein>
    <recommendedName>
        <fullName evidence="2">DnaT DNA-binding domain-containing protein</fullName>
    </recommendedName>
</protein>
<feature type="region of interest" description="Disordered" evidence="1">
    <location>
        <begin position="1"/>
        <end position="21"/>
    </location>
</feature>
<comment type="caution">
    <text evidence="3">The sequence shown here is derived from an EMBL/GenBank/DDBJ whole genome shotgun (WGS) entry which is preliminary data.</text>
</comment>
<organism evidence="3 4">
    <name type="scientific">Pantoea anthophila</name>
    <dbReference type="NCBI Taxonomy" id="470931"/>
    <lineage>
        <taxon>Bacteria</taxon>
        <taxon>Pseudomonadati</taxon>
        <taxon>Pseudomonadota</taxon>
        <taxon>Gammaproteobacteria</taxon>
        <taxon>Enterobacterales</taxon>
        <taxon>Erwiniaceae</taxon>
        <taxon>Pantoea</taxon>
    </lineage>
</organism>
<dbReference type="EMBL" id="VHIZ01000018">
    <property type="protein sequence ID" value="TPV31572.1"/>
    <property type="molecule type" value="Genomic_DNA"/>
</dbReference>
<keyword evidence="4" id="KW-1185">Reference proteome</keyword>
<feature type="compositionally biased region" description="Basic and acidic residues" evidence="1">
    <location>
        <begin position="9"/>
        <end position="21"/>
    </location>
</feature>
<feature type="domain" description="DnaT DNA-binding" evidence="2">
    <location>
        <begin position="58"/>
        <end position="127"/>
    </location>
</feature>
<evidence type="ECO:0000313" key="4">
    <source>
        <dbReference type="Proteomes" id="UP000316142"/>
    </source>
</evidence>
<evidence type="ECO:0000313" key="3">
    <source>
        <dbReference type="EMBL" id="TPV31572.1"/>
    </source>
</evidence>
<sequence>MAEYGPAQDELRHPNTRPDDANVRLKNQIALNLRPDPVPADQAGERCKRTASHPAEKFVMFAGWQPLSGLRGTASKIGIEISGPPDPARLADFVTFWEADGAAYNQVQWEMKLARYVEKGRKHLSSKRSRERRDCTRVSEMNYEIPEGFRGG</sequence>
<name>A0ABY2ZJA7_9GAMM</name>
<dbReference type="Pfam" id="PF17948">
    <property type="entry name" value="DnaT"/>
    <property type="match status" value="1"/>
</dbReference>